<dbReference type="RefSeq" id="WP_353567534.1">
    <property type="nucleotide sequence ID" value="NZ_BAABRI010000014.1"/>
</dbReference>
<accession>A0ABP9URU6</accession>
<proteinExistence type="predicted"/>
<keyword evidence="1" id="KW-0812">Transmembrane</keyword>
<keyword evidence="1" id="KW-0472">Membrane</keyword>
<keyword evidence="3" id="KW-1185">Reference proteome</keyword>
<comment type="caution">
    <text evidence="2">The sequence shown here is derived from an EMBL/GenBank/DDBJ whole genome shotgun (WGS) entry which is preliminary data.</text>
</comment>
<sequence length="69" mass="8104">MFHPYQLLAGFVFGTIGWGIWRYGRSLDRWKPKVIGVALMGYPYLITNVIWLWVIGVALLVLFFFQHDD</sequence>
<name>A0ABP9URU6_9BACT</name>
<organism evidence="2 3">
    <name type="scientific">Haloferula sargassicola</name>
    <dbReference type="NCBI Taxonomy" id="490096"/>
    <lineage>
        <taxon>Bacteria</taxon>
        <taxon>Pseudomonadati</taxon>
        <taxon>Verrucomicrobiota</taxon>
        <taxon>Verrucomicrobiia</taxon>
        <taxon>Verrucomicrobiales</taxon>
        <taxon>Verrucomicrobiaceae</taxon>
        <taxon>Haloferula</taxon>
    </lineage>
</organism>
<dbReference type="Proteomes" id="UP001476282">
    <property type="component" value="Unassembled WGS sequence"/>
</dbReference>
<evidence type="ECO:0000313" key="3">
    <source>
        <dbReference type="Proteomes" id="UP001476282"/>
    </source>
</evidence>
<feature type="transmembrane region" description="Helical" evidence="1">
    <location>
        <begin position="7"/>
        <end position="24"/>
    </location>
</feature>
<feature type="transmembrane region" description="Helical" evidence="1">
    <location>
        <begin position="44"/>
        <end position="65"/>
    </location>
</feature>
<dbReference type="EMBL" id="BAABRI010000014">
    <property type="protein sequence ID" value="GAA5483427.1"/>
    <property type="molecule type" value="Genomic_DNA"/>
</dbReference>
<evidence type="ECO:0000256" key="1">
    <source>
        <dbReference type="SAM" id="Phobius"/>
    </source>
</evidence>
<reference evidence="2 3" key="1">
    <citation type="submission" date="2024-02" db="EMBL/GenBank/DDBJ databases">
        <title>Haloferula sargassicola NBRC 104335.</title>
        <authorList>
            <person name="Ichikawa N."/>
            <person name="Katano-Makiyama Y."/>
            <person name="Hidaka K."/>
        </authorList>
    </citation>
    <scope>NUCLEOTIDE SEQUENCE [LARGE SCALE GENOMIC DNA]</scope>
    <source>
        <strain evidence="2 3">NBRC 104335</strain>
    </source>
</reference>
<protein>
    <submittedName>
        <fullName evidence="2">Uncharacterized protein</fullName>
    </submittedName>
</protein>
<gene>
    <name evidence="2" type="ORF">Hsar01_02658</name>
</gene>
<evidence type="ECO:0000313" key="2">
    <source>
        <dbReference type="EMBL" id="GAA5483427.1"/>
    </source>
</evidence>
<keyword evidence="1" id="KW-1133">Transmembrane helix</keyword>